<dbReference type="NCBIfam" id="NF009150">
    <property type="entry name" value="PRK12497.1-3"/>
    <property type="match status" value="1"/>
</dbReference>
<evidence type="ECO:0000313" key="4">
    <source>
        <dbReference type="Proteomes" id="UP000178999"/>
    </source>
</evidence>
<proteinExistence type="inferred from homology"/>
<evidence type="ECO:0000256" key="1">
    <source>
        <dbReference type="ARBA" id="ARBA00006738"/>
    </source>
</evidence>
<dbReference type="CDD" id="cd20736">
    <property type="entry name" value="PoNe_Nuclease"/>
    <property type="match status" value="1"/>
</dbReference>
<dbReference type="Pfam" id="PF02021">
    <property type="entry name" value="UPF0102"/>
    <property type="match status" value="1"/>
</dbReference>
<dbReference type="HAMAP" id="MF_00048">
    <property type="entry name" value="UPF0102"/>
    <property type="match status" value="1"/>
</dbReference>
<dbReference type="InterPro" id="IPR011856">
    <property type="entry name" value="tRNA_endonuc-like_dom_sf"/>
</dbReference>
<dbReference type="PANTHER" id="PTHR34039">
    <property type="entry name" value="UPF0102 PROTEIN YRAN"/>
    <property type="match status" value="1"/>
</dbReference>
<dbReference type="SUPFAM" id="SSF52980">
    <property type="entry name" value="Restriction endonuclease-like"/>
    <property type="match status" value="1"/>
</dbReference>
<evidence type="ECO:0000256" key="2">
    <source>
        <dbReference type="HAMAP-Rule" id="MF_00048"/>
    </source>
</evidence>
<comment type="caution">
    <text evidence="3">The sequence shown here is derived from an EMBL/GenBank/DDBJ whole genome shotgun (WGS) entry which is preliminary data.</text>
</comment>
<sequence>MKKKNLTTGKLGEEIAEKFLKSKNYQIIDKNWGNKFGEIDLICRKNNIYVFVEVKTKVGDYFGTPENMFDQRKLFKVKKMANAYLTKHGLINTQSRIDVVAITLDRNRNTQNINHYEAVY</sequence>
<protein>
    <recommendedName>
        <fullName evidence="2">UPF0102 protein A2382_02070</fullName>
    </recommendedName>
</protein>
<reference evidence="3 4" key="1">
    <citation type="journal article" date="2016" name="Nat. Commun.">
        <title>Thousands of microbial genomes shed light on interconnected biogeochemical processes in an aquifer system.</title>
        <authorList>
            <person name="Anantharaman K."/>
            <person name="Brown C.T."/>
            <person name="Hug L.A."/>
            <person name="Sharon I."/>
            <person name="Castelle C.J."/>
            <person name="Probst A.J."/>
            <person name="Thomas B.C."/>
            <person name="Singh A."/>
            <person name="Wilkins M.J."/>
            <person name="Karaoz U."/>
            <person name="Brodie E.L."/>
            <person name="Williams K.H."/>
            <person name="Hubbard S.S."/>
            <person name="Banfield J.F."/>
        </authorList>
    </citation>
    <scope>NUCLEOTIDE SEQUENCE [LARGE SCALE GENOMIC DNA]</scope>
</reference>
<evidence type="ECO:0000313" key="3">
    <source>
        <dbReference type="EMBL" id="OGM79684.1"/>
    </source>
</evidence>
<dbReference type="GO" id="GO:0003676">
    <property type="term" value="F:nucleic acid binding"/>
    <property type="evidence" value="ECO:0007669"/>
    <property type="project" value="InterPro"/>
</dbReference>
<name>A0A1F8CTM9_9BACT</name>
<dbReference type="EMBL" id="MGHY01000009">
    <property type="protein sequence ID" value="OGM79684.1"/>
    <property type="molecule type" value="Genomic_DNA"/>
</dbReference>
<gene>
    <name evidence="3" type="ORF">A2382_02070</name>
</gene>
<dbReference type="Gene3D" id="3.40.1350.10">
    <property type="match status" value="1"/>
</dbReference>
<dbReference type="STRING" id="1802538.A2382_02070"/>
<comment type="similarity">
    <text evidence="1 2">Belongs to the UPF0102 family.</text>
</comment>
<organism evidence="3 4">
    <name type="scientific">Candidatus Woesebacteria bacterium RIFOXYB1_FULL_38_16</name>
    <dbReference type="NCBI Taxonomy" id="1802538"/>
    <lineage>
        <taxon>Bacteria</taxon>
        <taxon>Candidatus Woeseibacteriota</taxon>
    </lineage>
</organism>
<dbReference type="InterPro" id="IPR003509">
    <property type="entry name" value="UPF0102_YraN-like"/>
</dbReference>
<dbReference type="PANTHER" id="PTHR34039:SF1">
    <property type="entry name" value="UPF0102 PROTEIN YRAN"/>
    <property type="match status" value="1"/>
</dbReference>
<dbReference type="AlphaFoldDB" id="A0A1F8CTM9"/>
<dbReference type="InterPro" id="IPR011335">
    <property type="entry name" value="Restrct_endonuc-II-like"/>
</dbReference>
<accession>A0A1F8CTM9</accession>
<dbReference type="Proteomes" id="UP000178999">
    <property type="component" value="Unassembled WGS sequence"/>
</dbReference>